<feature type="transmembrane region" description="Helical" evidence="1">
    <location>
        <begin position="118"/>
        <end position="141"/>
    </location>
</feature>
<proteinExistence type="predicted"/>
<feature type="transmembrane region" description="Helical" evidence="1">
    <location>
        <begin position="90"/>
        <end position="109"/>
    </location>
</feature>
<feature type="transmembrane region" description="Helical" evidence="1">
    <location>
        <begin position="32"/>
        <end position="53"/>
    </location>
</feature>
<comment type="caution">
    <text evidence="2">The sequence shown here is derived from an EMBL/GenBank/DDBJ whole genome shotgun (WGS) entry which is preliminary data.</text>
</comment>
<gene>
    <name evidence="2" type="ORF">F6J89_28110</name>
</gene>
<keyword evidence="1" id="KW-0472">Membrane</keyword>
<evidence type="ECO:0000256" key="1">
    <source>
        <dbReference type="SAM" id="Phobius"/>
    </source>
</evidence>
<name>A0A6B3NKG2_9CYAN</name>
<keyword evidence="1" id="KW-0812">Transmembrane</keyword>
<protein>
    <submittedName>
        <fullName evidence="2">Uncharacterized protein</fullName>
    </submittedName>
</protein>
<organism evidence="2">
    <name type="scientific">Symploca sp. SIO1C4</name>
    <dbReference type="NCBI Taxonomy" id="2607765"/>
    <lineage>
        <taxon>Bacteria</taxon>
        <taxon>Bacillati</taxon>
        <taxon>Cyanobacteriota</taxon>
        <taxon>Cyanophyceae</taxon>
        <taxon>Coleofasciculales</taxon>
        <taxon>Coleofasciculaceae</taxon>
        <taxon>Symploca</taxon>
    </lineage>
</organism>
<feature type="transmembrane region" description="Helical" evidence="1">
    <location>
        <begin position="7"/>
        <end position="26"/>
    </location>
</feature>
<sequence length="244" mass="28050">MNATERLIMTGIFALMGFCYSLRFSFATIQAFFSGILHAFILGLASWLILSIFRNSDWTEIRLVMIGRFTIVGFFWGSLLPFALTLGSTPIFVGGLFGALFLGLATWFISQIWKRINYWVYGLLCLVVLLYLLTVNFRMFWQSGDCASVGNIFFGGFQCYYRPNLIIDTVLPPEFSEDKFFSIKPGMDRNEVIALLGQPRYPRLDLDYGKNGGSDWWDFAWIGYYVEIDDNDKVTGTDRYIFHD</sequence>
<accession>A0A6B3NKG2</accession>
<feature type="transmembrane region" description="Helical" evidence="1">
    <location>
        <begin position="65"/>
        <end position="84"/>
    </location>
</feature>
<keyword evidence="1" id="KW-1133">Transmembrane helix</keyword>
<reference evidence="2" key="1">
    <citation type="submission" date="2019-11" db="EMBL/GenBank/DDBJ databases">
        <title>Genomic insights into an expanded diversity of filamentous marine cyanobacteria reveals the extraordinary biosynthetic potential of Moorea and Okeania.</title>
        <authorList>
            <person name="Ferreira Leao T."/>
            <person name="Wang M."/>
            <person name="Moss N."/>
            <person name="Da Silva R."/>
            <person name="Sanders J."/>
            <person name="Nurk S."/>
            <person name="Gurevich A."/>
            <person name="Humphrey G."/>
            <person name="Reher R."/>
            <person name="Zhu Q."/>
            <person name="Belda-Ferre P."/>
            <person name="Glukhov E."/>
            <person name="Rex R."/>
            <person name="Dorrestein P.C."/>
            <person name="Knight R."/>
            <person name="Pevzner P."/>
            <person name="Gerwick W.H."/>
            <person name="Gerwick L."/>
        </authorList>
    </citation>
    <scope>NUCLEOTIDE SEQUENCE</scope>
    <source>
        <strain evidence="2">SIO1C4</strain>
    </source>
</reference>
<dbReference type="AlphaFoldDB" id="A0A6B3NKG2"/>
<dbReference type="EMBL" id="JAAHFQ010000799">
    <property type="protein sequence ID" value="NER31375.1"/>
    <property type="molecule type" value="Genomic_DNA"/>
</dbReference>
<evidence type="ECO:0000313" key="2">
    <source>
        <dbReference type="EMBL" id="NER31375.1"/>
    </source>
</evidence>